<dbReference type="AlphaFoldDB" id="A0A9P8E9X9"/>
<organism evidence="2 3">
    <name type="scientific">Aureobasidium melanogenum</name>
    <name type="common">Aureobasidium pullulans var. melanogenum</name>
    <dbReference type="NCBI Taxonomy" id="46634"/>
    <lineage>
        <taxon>Eukaryota</taxon>
        <taxon>Fungi</taxon>
        <taxon>Dikarya</taxon>
        <taxon>Ascomycota</taxon>
        <taxon>Pezizomycotina</taxon>
        <taxon>Dothideomycetes</taxon>
        <taxon>Dothideomycetidae</taxon>
        <taxon>Dothideales</taxon>
        <taxon>Saccotheciaceae</taxon>
        <taxon>Aureobasidium</taxon>
    </lineage>
</organism>
<dbReference type="OrthoDB" id="5367448at2759"/>
<dbReference type="EMBL" id="JAHFXF010000610">
    <property type="protein sequence ID" value="KAG9684870.1"/>
    <property type="molecule type" value="Genomic_DNA"/>
</dbReference>
<evidence type="ECO:0000256" key="1">
    <source>
        <dbReference type="SAM" id="MobiDB-lite"/>
    </source>
</evidence>
<feature type="region of interest" description="Disordered" evidence="1">
    <location>
        <begin position="222"/>
        <end position="261"/>
    </location>
</feature>
<feature type="region of interest" description="Disordered" evidence="1">
    <location>
        <begin position="1"/>
        <end position="22"/>
    </location>
</feature>
<name>A0A9P8E9X9_AURME</name>
<accession>A0A9P8E9X9</accession>
<reference evidence="2" key="1">
    <citation type="journal article" date="2021" name="J Fungi (Basel)">
        <title>Virulence traits and population genomics of the black yeast Aureobasidium melanogenum.</title>
        <authorList>
            <person name="Cernosa A."/>
            <person name="Sun X."/>
            <person name="Gostincar C."/>
            <person name="Fang C."/>
            <person name="Gunde-Cimerman N."/>
            <person name="Song Z."/>
        </authorList>
    </citation>
    <scope>NUCLEOTIDE SEQUENCE</scope>
    <source>
        <strain evidence="2">EXF-9911</strain>
    </source>
</reference>
<feature type="compositionally biased region" description="Basic and acidic residues" evidence="1">
    <location>
        <begin position="222"/>
        <end position="233"/>
    </location>
</feature>
<proteinExistence type="predicted"/>
<sequence length="261" mass="29514">MTKKMQKAGESTEKKPVKHWNGAQVRSGQGGIVGLSRLERFAKIKVVCFASAVLKSVELGHTNNKPNMALSGLVRPIKSRAVHLRLHPRVETLAESREMLRLMQQYGRVEMFRNFKYDALPVANTMIAIFETDEAAQKLLEASPLRFVMSPEGSGDGRQRHYQLQANTSTFHHRDQIDQTAYNGSYKISSRCPVQEDLAKNVPMLGLSEFTLRKEEKPWRVLRSEKQKEEGAKTLRQLLDEGPASNKSTTANHVQQEKSID</sequence>
<reference evidence="2" key="2">
    <citation type="submission" date="2021-08" db="EMBL/GenBank/DDBJ databases">
        <authorList>
            <person name="Gostincar C."/>
            <person name="Sun X."/>
            <person name="Song Z."/>
            <person name="Gunde-Cimerman N."/>
        </authorList>
    </citation>
    <scope>NUCLEOTIDE SEQUENCE</scope>
    <source>
        <strain evidence="2">EXF-9911</strain>
    </source>
</reference>
<evidence type="ECO:0000313" key="3">
    <source>
        <dbReference type="Proteomes" id="UP000779574"/>
    </source>
</evidence>
<dbReference type="Proteomes" id="UP000779574">
    <property type="component" value="Unassembled WGS sequence"/>
</dbReference>
<gene>
    <name evidence="2" type="ORF">KCU76_g12124</name>
</gene>
<protein>
    <submittedName>
        <fullName evidence="2">Uncharacterized protein</fullName>
    </submittedName>
</protein>
<comment type="caution">
    <text evidence="2">The sequence shown here is derived from an EMBL/GenBank/DDBJ whole genome shotgun (WGS) entry which is preliminary data.</text>
</comment>
<evidence type="ECO:0000313" key="2">
    <source>
        <dbReference type="EMBL" id="KAG9684870.1"/>
    </source>
</evidence>
<feature type="compositionally biased region" description="Polar residues" evidence="1">
    <location>
        <begin position="245"/>
        <end position="254"/>
    </location>
</feature>
<feature type="non-terminal residue" evidence="2">
    <location>
        <position position="261"/>
    </location>
</feature>